<evidence type="ECO:0000256" key="3">
    <source>
        <dbReference type="ARBA" id="ARBA00023163"/>
    </source>
</evidence>
<dbReference type="EMBL" id="CP104145">
    <property type="protein sequence ID" value="UWU19422.1"/>
    <property type="molecule type" value="Genomic_DNA"/>
</dbReference>
<keyword evidence="5" id="KW-0614">Plasmid</keyword>
<dbReference type="InterPro" id="IPR000524">
    <property type="entry name" value="Tscrpt_reg_HTH_GntR"/>
</dbReference>
<gene>
    <name evidence="5" type="ORF">N2599_34690</name>
</gene>
<keyword evidence="1" id="KW-0805">Transcription regulation</keyword>
<dbReference type="Pfam" id="PF00392">
    <property type="entry name" value="GntR"/>
    <property type="match status" value="1"/>
</dbReference>
<dbReference type="SUPFAM" id="SSF46785">
    <property type="entry name" value="Winged helix' DNA-binding domain"/>
    <property type="match status" value="1"/>
</dbReference>
<reference evidence="5" key="1">
    <citation type="submission" date="2022-09" db="EMBL/GenBank/DDBJ databases">
        <title>Australian commercial rhizobial inoculants.</title>
        <authorList>
            <person name="Kohlmeier M.G."/>
            <person name="O'Hara G.W."/>
            <person name="Colombi E."/>
            <person name="Ramsay J.P."/>
            <person name="Terpolilli J."/>
        </authorList>
    </citation>
    <scope>NUCLEOTIDE SEQUENCE</scope>
    <source>
        <strain evidence="5">WSM1592</strain>
        <plasmid evidence="5">pWSM1592_2</plasmid>
    </source>
</reference>
<dbReference type="InterPro" id="IPR036388">
    <property type="entry name" value="WH-like_DNA-bd_sf"/>
</dbReference>
<evidence type="ECO:0000256" key="1">
    <source>
        <dbReference type="ARBA" id="ARBA00023015"/>
    </source>
</evidence>
<evidence type="ECO:0000313" key="5">
    <source>
        <dbReference type="EMBL" id="UWU19422.1"/>
    </source>
</evidence>
<accession>A0ABY5XZN3</accession>
<keyword evidence="6" id="KW-1185">Reference proteome</keyword>
<sequence>MHLFHPRQLSEEHMVSVAPIREAMLRLHERGLLRWERNRGFFVEKINSSTALFHLDQLGSHYIYAIGRLKDNGNTIELDIESCNRDNVENYKRWQDSLVAAIFSDSERDVVSGAWYKIWIYRNHYLGDAEIIKYKYNSH</sequence>
<proteinExistence type="predicted"/>
<evidence type="ECO:0000259" key="4">
    <source>
        <dbReference type="Pfam" id="PF00392"/>
    </source>
</evidence>
<organism evidence="5 6">
    <name type="scientific">Rhizobium sullae</name>
    <name type="common">Rhizobium hedysari</name>
    <dbReference type="NCBI Taxonomy" id="50338"/>
    <lineage>
        <taxon>Bacteria</taxon>
        <taxon>Pseudomonadati</taxon>
        <taxon>Pseudomonadota</taxon>
        <taxon>Alphaproteobacteria</taxon>
        <taxon>Hyphomicrobiales</taxon>
        <taxon>Rhizobiaceae</taxon>
        <taxon>Rhizobium/Agrobacterium group</taxon>
        <taxon>Rhizobium</taxon>
    </lineage>
</organism>
<keyword evidence="3" id="KW-0804">Transcription</keyword>
<dbReference type="Proteomes" id="UP001060123">
    <property type="component" value="Plasmid pWSM1592_2"/>
</dbReference>
<keyword evidence="2" id="KW-0238">DNA-binding</keyword>
<geneLocation type="plasmid" evidence="5 6">
    <name>pWSM1592_2</name>
</geneLocation>
<protein>
    <submittedName>
        <fullName evidence="5">GntR family transcriptional regulator</fullName>
    </submittedName>
</protein>
<name>A0ABY5XZN3_RHISU</name>
<dbReference type="Gene3D" id="1.10.10.10">
    <property type="entry name" value="Winged helix-like DNA-binding domain superfamily/Winged helix DNA-binding domain"/>
    <property type="match status" value="1"/>
</dbReference>
<feature type="domain" description="HTH gntR-type" evidence="4">
    <location>
        <begin position="7"/>
        <end position="43"/>
    </location>
</feature>
<dbReference type="InterPro" id="IPR036390">
    <property type="entry name" value="WH_DNA-bd_sf"/>
</dbReference>
<evidence type="ECO:0000256" key="2">
    <source>
        <dbReference type="ARBA" id="ARBA00023125"/>
    </source>
</evidence>
<evidence type="ECO:0000313" key="6">
    <source>
        <dbReference type="Proteomes" id="UP001060123"/>
    </source>
</evidence>